<protein>
    <submittedName>
        <fullName evidence="2">Uncharacterized protein</fullName>
    </submittedName>
</protein>
<organism evidence="2 3">
    <name type="scientific">Sphingorhabdus lutea</name>
    <dbReference type="NCBI Taxonomy" id="1913578"/>
    <lineage>
        <taxon>Bacteria</taxon>
        <taxon>Pseudomonadati</taxon>
        <taxon>Pseudomonadota</taxon>
        <taxon>Alphaproteobacteria</taxon>
        <taxon>Sphingomonadales</taxon>
        <taxon>Sphingomonadaceae</taxon>
        <taxon>Sphingorhabdus</taxon>
    </lineage>
</organism>
<dbReference type="EMBL" id="CP018154">
    <property type="protein sequence ID" value="APG63140.1"/>
    <property type="molecule type" value="Genomic_DNA"/>
</dbReference>
<gene>
    <name evidence="2" type="ORF">LPB140_10465</name>
</gene>
<name>A0A1L3JDD8_9SPHN</name>
<feature type="region of interest" description="Disordered" evidence="1">
    <location>
        <begin position="64"/>
        <end position="83"/>
    </location>
</feature>
<reference evidence="2 3" key="1">
    <citation type="submission" date="2016-11" db="EMBL/GenBank/DDBJ databases">
        <title>Sphingorhabdus sp. LPB0140, isolated from marine environment.</title>
        <authorList>
            <person name="Kim E."/>
            <person name="Yi H."/>
        </authorList>
    </citation>
    <scope>NUCLEOTIDE SEQUENCE [LARGE SCALE GENOMIC DNA]</scope>
    <source>
        <strain evidence="2 3">LPB0140</strain>
    </source>
</reference>
<dbReference type="KEGG" id="sphl:LPB140_10465"/>
<evidence type="ECO:0000256" key="1">
    <source>
        <dbReference type="SAM" id="MobiDB-lite"/>
    </source>
</evidence>
<evidence type="ECO:0000313" key="3">
    <source>
        <dbReference type="Proteomes" id="UP000242561"/>
    </source>
</evidence>
<dbReference type="Proteomes" id="UP000242561">
    <property type="component" value="Chromosome"/>
</dbReference>
<keyword evidence="3" id="KW-1185">Reference proteome</keyword>
<sequence>MTDTIRSVKITRRRNKAKRVAVTFEMSATDWAWIEELEDRQMIPVQDILYCAFFQGLERQGWENPDWVTTPQNPPSRRKHCVEEQADTSNVVQLYPNNHISSHYADLDDNVPF</sequence>
<accession>A0A1L3JDD8</accession>
<proteinExistence type="predicted"/>
<evidence type="ECO:0000313" key="2">
    <source>
        <dbReference type="EMBL" id="APG63140.1"/>
    </source>
</evidence>
<dbReference type="RefSeq" id="WP_072559791.1">
    <property type="nucleotide sequence ID" value="NZ_CP018154.1"/>
</dbReference>
<dbReference type="AlphaFoldDB" id="A0A1L3JDD8"/>